<feature type="non-terminal residue" evidence="1">
    <location>
        <position position="98"/>
    </location>
</feature>
<accession>A0A0F8VSG8</accession>
<gene>
    <name evidence="1" type="ORF">LCGC14_3156800</name>
</gene>
<comment type="caution">
    <text evidence="1">The sequence shown here is derived from an EMBL/GenBank/DDBJ whole genome shotgun (WGS) entry which is preliminary data.</text>
</comment>
<protein>
    <submittedName>
        <fullName evidence="1">Uncharacterized protein</fullName>
    </submittedName>
</protein>
<dbReference type="EMBL" id="LAZR01069656">
    <property type="protein sequence ID" value="KKK47282.1"/>
    <property type="molecule type" value="Genomic_DNA"/>
</dbReference>
<reference evidence="1" key="1">
    <citation type="journal article" date="2015" name="Nature">
        <title>Complex archaea that bridge the gap between prokaryotes and eukaryotes.</title>
        <authorList>
            <person name="Spang A."/>
            <person name="Saw J.H."/>
            <person name="Jorgensen S.L."/>
            <person name="Zaremba-Niedzwiedzka K."/>
            <person name="Martijn J."/>
            <person name="Lind A.E."/>
            <person name="van Eijk R."/>
            <person name="Schleper C."/>
            <person name="Guy L."/>
            <person name="Ettema T.J."/>
        </authorList>
    </citation>
    <scope>NUCLEOTIDE SEQUENCE</scope>
</reference>
<organism evidence="1">
    <name type="scientific">marine sediment metagenome</name>
    <dbReference type="NCBI Taxonomy" id="412755"/>
    <lineage>
        <taxon>unclassified sequences</taxon>
        <taxon>metagenomes</taxon>
        <taxon>ecological metagenomes</taxon>
    </lineage>
</organism>
<sequence>MNLQEMCDTKPKSVTLLGLGVSRMAWGDSLVQSALADRRDEVWVVNYGMAIFRHDKVFLMDDMRYQAEKLPHYGKIMREHDKPIITSTAYPEFPTAVR</sequence>
<dbReference type="AlphaFoldDB" id="A0A0F8VSG8"/>
<proteinExistence type="predicted"/>
<evidence type="ECO:0000313" key="1">
    <source>
        <dbReference type="EMBL" id="KKK47282.1"/>
    </source>
</evidence>
<name>A0A0F8VSG8_9ZZZZ</name>